<evidence type="ECO:0000313" key="15">
    <source>
        <dbReference type="EMBL" id="PJJ81112.1"/>
    </source>
</evidence>
<sequence length="670" mass="71113">MAGSQLTNPGDVRRVTVTSPSTLILLALVFLLGWGFVAFSPPGSHVAAWWPAAGVSVLLVLRLHRSQRLWGALAVIVVTTLSNMVGGRELLVAICFGIANSAEAWLVAFILTKGGRTRPVLDSLAFAYRLCASVAAGAILIGFLAGVTVAVFDGGSLIDTLIGVSAAHATAVLIIVPFALLPSTRLTRVYPGEIAAQVVILGAALLYVFGPGGELPLSFLPLPVIAWAAFRFPTRVVLFEIVGIALAVSWLTTAGGGPFDQAVNLGGDPSTLIQIFLLSVASFVLLATSSQNENRLVAAQLRDRESVLRGGFVGSRVGLLIVETYPQGFVVLESNEIASAVIAPEREERQGDDGSSVVLWHGPLAQKIKVAVRQRVDHVSWQAGVNGVRSDIDVLITAQKPASLQRYSIQFVDVSAARRTAEAQQLALENEQKATARVTELNRQKEEFVASASHELRTPITSIIGYVELLEEEELDDFQRKSVETIARNARRLADLVESLLELGRPRDPSTVVASTDVVHTADDVVRSLSPSAESSGVELQVEQSEPLLAALPAIELDRILTNVINNAIKFTPAGGSVAVSFARTETQAVINIADTGFGMSPETIEHIFERFYRAPDAEERGITGTGLGLPLVQGLVNKHLGSVAVTSVVGEGSTFTVSLPIAEASDATA</sequence>
<keyword evidence="7" id="KW-0808">Transferase</keyword>
<comment type="cofactor">
    <cofactor evidence="2">
        <name>a divalent metal cation</name>
        <dbReference type="ChEBI" id="CHEBI:60240"/>
    </cofactor>
</comment>
<dbReference type="PANTHER" id="PTHR43711">
    <property type="entry name" value="TWO-COMPONENT HISTIDINE KINASE"/>
    <property type="match status" value="1"/>
</dbReference>
<dbReference type="SMART" id="SM00387">
    <property type="entry name" value="HATPase_c"/>
    <property type="match status" value="1"/>
</dbReference>
<comment type="catalytic activity">
    <reaction evidence="1">
        <text>ATP + protein L-histidine = ADP + protein N-phospho-L-histidine.</text>
        <dbReference type="EC" id="2.7.13.3"/>
    </reaction>
</comment>
<feature type="transmembrane region" description="Helical" evidence="13">
    <location>
        <begin position="161"/>
        <end position="182"/>
    </location>
</feature>
<dbReference type="InterPro" id="IPR007895">
    <property type="entry name" value="MASE1"/>
</dbReference>
<comment type="subcellular location">
    <subcellularLocation>
        <location evidence="3">Cell membrane</location>
        <topology evidence="3">Multi-pass membrane protein</topology>
    </subcellularLocation>
</comment>
<keyword evidence="10 13" id="KW-1133">Transmembrane helix</keyword>
<dbReference type="Pfam" id="PF05231">
    <property type="entry name" value="MASE1"/>
    <property type="match status" value="1"/>
</dbReference>
<keyword evidence="8 13" id="KW-0812">Transmembrane</keyword>
<gene>
    <name evidence="15" type="ORF">CLV85_0282</name>
</gene>
<dbReference type="InterPro" id="IPR003594">
    <property type="entry name" value="HATPase_dom"/>
</dbReference>
<dbReference type="InterPro" id="IPR036097">
    <property type="entry name" value="HisK_dim/P_sf"/>
</dbReference>
<dbReference type="SUPFAM" id="SSF55874">
    <property type="entry name" value="ATPase domain of HSP90 chaperone/DNA topoisomerase II/histidine kinase"/>
    <property type="match status" value="1"/>
</dbReference>
<evidence type="ECO:0000256" key="10">
    <source>
        <dbReference type="ARBA" id="ARBA00022989"/>
    </source>
</evidence>
<evidence type="ECO:0000256" key="9">
    <source>
        <dbReference type="ARBA" id="ARBA00022777"/>
    </source>
</evidence>
<feature type="transmembrane region" description="Helical" evidence="13">
    <location>
        <begin position="124"/>
        <end position="149"/>
    </location>
</feature>
<keyword evidence="12 13" id="KW-0472">Membrane</keyword>
<keyword evidence="5" id="KW-1003">Cell membrane</keyword>
<feature type="domain" description="Histidine kinase" evidence="14">
    <location>
        <begin position="451"/>
        <end position="664"/>
    </location>
</feature>
<protein>
    <recommendedName>
        <fullName evidence="4">histidine kinase</fullName>
        <ecNumber evidence="4">2.7.13.3</ecNumber>
    </recommendedName>
</protein>
<dbReference type="PANTHER" id="PTHR43711:SF1">
    <property type="entry name" value="HISTIDINE KINASE 1"/>
    <property type="match status" value="1"/>
</dbReference>
<dbReference type="Gene3D" id="3.30.565.10">
    <property type="entry name" value="Histidine kinase-like ATPase, C-terminal domain"/>
    <property type="match status" value="1"/>
</dbReference>
<dbReference type="InterPro" id="IPR050736">
    <property type="entry name" value="Sensor_HK_Regulatory"/>
</dbReference>
<dbReference type="AlphaFoldDB" id="A0A2M9D5X8"/>
<dbReference type="Pfam" id="PF02518">
    <property type="entry name" value="HATPase_c"/>
    <property type="match status" value="1"/>
</dbReference>
<dbReference type="EC" id="2.7.13.3" evidence="4"/>
<evidence type="ECO:0000256" key="3">
    <source>
        <dbReference type="ARBA" id="ARBA00004651"/>
    </source>
</evidence>
<accession>A0A2M9D5X8</accession>
<feature type="transmembrane region" description="Helical" evidence="13">
    <location>
        <begin position="21"/>
        <end position="40"/>
    </location>
</feature>
<dbReference type="Pfam" id="PF00512">
    <property type="entry name" value="HisKA"/>
    <property type="match status" value="1"/>
</dbReference>
<dbReference type="CDD" id="cd00075">
    <property type="entry name" value="HATPase"/>
    <property type="match status" value="1"/>
</dbReference>
<dbReference type="GO" id="GO:0005509">
    <property type="term" value="F:calcium ion binding"/>
    <property type="evidence" value="ECO:0007669"/>
    <property type="project" value="UniProtKB-ARBA"/>
</dbReference>
<keyword evidence="11" id="KW-0902">Two-component regulatory system</keyword>
<dbReference type="FunFam" id="1.10.287.130:FF:000001">
    <property type="entry name" value="Two-component sensor histidine kinase"/>
    <property type="match status" value="1"/>
</dbReference>
<dbReference type="CDD" id="cd00082">
    <property type="entry name" value="HisKA"/>
    <property type="match status" value="1"/>
</dbReference>
<evidence type="ECO:0000256" key="11">
    <source>
        <dbReference type="ARBA" id="ARBA00023012"/>
    </source>
</evidence>
<evidence type="ECO:0000256" key="1">
    <source>
        <dbReference type="ARBA" id="ARBA00000085"/>
    </source>
</evidence>
<dbReference type="InterPro" id="IPR036890">
    <property type="entry name" value="HATPase_C_sf"/>
</dbReference>
<keyword evidence="6" id="KW-0597">Phosphoprotein</keyword>
<feature type="transmembrane region" description="Helical" evidence="13">
    <location>
        <begin position="46"/>
        <end position="62"/>
    </location>
</feature>
<feature type="transmembrane region" description="Helical" evidence="13">
    <location>
        <begin position="69"/>
        <end position="85"/>
    </location>
</feature>
<comment type="caution">
    <text evidence="15">The sequence shown here is derived from an EMBL/GenBank/DDBJ whole genome shotgun (WGS) entry which is preliminary data.</text>
</comment>
<dbReference type="PROSITE" id="PS50109">
    <property type="entry name" value="HIS_KIN"/>
    <property type="match status" value="1"/>
</dbReference>
<dbReference type="InterPro" id="IPR005467">
    <property type="entry name" value="His_kinase_dom"/>
</dbReference>
<dbReference type="PRINTS" id="PR00344">
    <property type="entry name" value="BCTRLSENSOR"/>
</dbReference>
<evidence type="ECO:0000256" key="7">
    <source>
        <dbReference type="ARBA" id="ARBA00022679"/>
    </source>
</evidence>
<feature type="transmembrane region" description="Helical" evidence="13">
    <location>
        <begin position="189"/>
        <end position="209"/>
    </location>
</feature>
<evidence type="ECO:0000313" key="16">
    <source>
        <dbReference type="Proteomes" id="UP000231742"/>
    </source>
</evidence>
<evidence type="ECO:0000256" key="4">
    <source>
        <dbReference type="ARBA" id="ARBA00012438"/>
    </source>
</evidence>
<evidence type="ECO:0000256" key="6">
    <source>
        <dbReference type="ARBA" id="ARBA00022553"/>
    </source>
</evidence>
<keyword evidence="9 15" id="KW-0418">Kinase</keyword>
<proteinExistence type="predicted"/>
<dbReference type="FunFam" id="3.30.565.10:FF:000006">
    <property type="entry name" value="Sensor histidine kinase WalK"/>
    <property type="match status" value="1"/>
</dbReference>
<dbReference type="SMART" id="SM00388">
    <property type="entry name" value="HisKA"/>
    <property type="match status" value="1"/>
</dbReference>
<evidence type="ECO:0000256" key="5">
    <source>
        <dbReference type="ARBA" id="ARBA00022475"/>
    </source>
</evidence>
<dbReference type="EMBL" id="PGFH01000001">
    <property type="protein sequence ID" value="PJJ81112.1"/>
    <property type="molecule type" value="Genomic_DNA"/>
</dbReference>
<reference evidence="15 16" key="1">
    <citation type="submission" date="2017-11" db="EMBL/GenBank/DDBJ databases">
        <title>Genomic Encyclopedia of Archaeal and Bacterial Type Strains, Phase II (KMG-II): From Individual Species to Whole Genera.</title>
        <authorList>
            <person name="Goeker M."/>
        </authorList>
    </citation>
    <scope>NUCLEOTIDE SEQUENCE [LARGE SCALE GENOMIC DNA]</scope>
    <source>
        <strain evidence="15 16">DSM 16400</strain>
    </source>
</reference>
<dbReference type="Proteomes" id="UP000231742">
    <property type="component" value="Unassembled WGS sequence"/>
</dbReference>
<dbReference type="InterPro" id="IPR004358">
    <property type="entry name" value="Sig_transdc_His_kin-like_C"/>
</dbReference>
<evidence type="ECO:0000256" key="13">
    <source>
        <dbReference type="SAM" id="Phobius"/>
    </source>
</evidence>
<dbReference type="GO" id="GO:0000155">
    <property type="term" value="F:phosphorelay sensor kinase activity"/>
    <property type="evidence" value="ECO:0007669"/>
    <property type="project" value="InterPro"/>
</dbReference>
<evidence type="ECO:0000256" key="12">
    <source>
        <dbReference type="ARBA" id="ARBA00023136"/>
    </source>
</evidence>
<dbReference type="InterPro" id="IPR003661">
    <property type="entry name" value="HisK_dim/P_dom"/>
</dbReference>
<feature type="transmembrane region" description="Helical" evidence="13">
    <location>
        <begin position="91"/>
        <end position="112"/>
    </location>
</feature>
<name>A0A2M9D5X8_9MICO</name>
<evidence type="ECO:0000256" key="8">
    <source>
        <dbReference type="ARBA" id="ARBA00022692"/>
    </source>
</evidence>
<evidence type="ECO:0000256" key="2">
    <source>
        <dbReference type="ARBA" id="ARBA00001968"/>
    </source>
</evidence>
<dbReference type="SUPFAM" id="SSF47384">
    <property type="entry name" value="Homodimeric domain of signal transducing histidine kinase"/>
    <property type="match status" value="1"/>
</dbReference>
<evidence type="ECO:0000259" key="14">
    <source>
        <dbReference type="PROSITE" id="PS50109"/>
    </source>
</evidence>
<keyword evidence="16" id="KW-1185">Reference proteome</keyword>
<dbReference type="Gene3D" id="1.10.287.130">
    <property type="match status" value="1"/>
</dbReference>
<dbReference type="GO" id="GO:0005886">
    <property type="term" value="C:plasma membrane"/>
    <property type="evidence" value="ECO:0007669"/>
    <property type="project" value="UniProtKB-SubCell"/>
</dbReference>
<organism evidence="15 16">
    <name type="scientific">Salinibacterium amurskyense</name>
    <dbReference type="NCBI Taxonomy" id="205941"/>
    <lineage>
        <taxon>Bacteria</taxon>
        <taxon>Bacillati</taxon>
        <taxon>Actinomycetota</taxon>
        <taxon>Actinomycetes</taxon>
        <taxon>Micrococcales</taxon>
        <taxon>Microbacteriaceae</taxon>
        <taxon>Salinibacterium</taxon>
    </lineage>
</organism>